<comment type="caution">
    <text evidence="2">The sequence shown here is derived from an EMBL/GenBank/DDBJ whole genome shotgun (WGS) entry which is preliminary data.</text>
</comment>
<dbReference type="EMBL" id="JAVHNQ010000008">
    <property type="protein sequence ID" value="KAK6340792.1"/>
    <property type="molecule type" value="Genomic_DNA"/>
</dbReference>
<protein>
    <submittedName>
        <fullName evidence="2">Uncharacterized protein</fullName>
    </submittedName>
</protein>
<feature type="region of interest" description="Disordered" evidence="1">
    <location>
        <begin position="25"/>
        <end position="153"/>
    </location>
</feature>
<feature type="compositionally biased region" description="Basic and acidic residues" evidence="1">
    <location>
        <begin position="101"/>
        <end position="127"/>
    </location>
</feature>
<evidence type="ECO:0000313" key="3">
    <source>
        <dbReference type="Proteomes" id="UP001375240"/>
    </source>
</evidence>
<proteinExistence type="predicted"/>
<organism evidence="2 3">
    <name type="scientific">Orbilia brochopaga</name>
    <dbReference type="NCBI Taxonomy" id="3140254"/>
    <lineage>
        <taxon>Eukaryota</taxon>
        <taxon>Fungi</taxon>
        <taxon>Dikarya</taxon>
        <taxon>Ascomycota</taxon>
        <taxon>Pezizomycotina</taxon>
        <taxon>Orbiliomycetes</taxon>
        <taxon>Orbiliales</taxon>
        <taxon>Orbiliaceae</taxon>
        <taxon>Orbilia</taxon>
    </lineage>
</organism>
<name>A0AAV9UHR7_9PEZI</name>
<keyword evidence="3" id="KW-1185">Reference proteome</keyword>
<feature type="compositionally biased region" description="Low complexity" evidence="1">
    <location>
        <begin position="55"/>
        <end position="77"/>
    </location>
</feature>
<feature type="region of interest" description="Disordered" evidence="1">
    <location>
        <begin position="181"/>
        <end position="207"/>
    </location>
</feature>
<sequence>MCLVKVRGEVEDDVIVPARVVERDHHHRETQIVESAPAVIERPPPIQRPSRSRRYSSNSSSNSSSSTRSSRSSVSYSHGGGGHHSRHSYRGSTHGGSSYMDDDRSRSGRSRSRERSYYRDGDHRYERNGSAVRSRGSFRYVDPQPRGSRQEARQEIMRAEEHLQRAAELQERDRRMRTITYHDHPRSSTASHLSYHSRDGSRRRSDVVVLQDERIRDRYSR</sequence>
<feature type="compositionally biased region" description="Low complexity" evidence="1">
    <location>
        <begin position="90"/>
        <end position="99"/>
    </location>
</feature>
<feature type="compositionally biased region" description="Basic and acidic residues" evidence="1">
    <location>
        <begin position="196"/>
        <end position="207"/>
    </location>
</feature>
<evidence type="ECO:0000256" key="1">
    <source>
        <dbReference type="SAM" id="MobiDB-lite"/>
    </source>
</evidence>
<reference evidence="2 3" key="1">
    <citation type="submission" date="2019-10" db="EMBL/GenBank/DDBJ databases">
        <authorList>
            <person name="Palmer J.M."/>
        </authorList>
    </citation>
    <scope>NUCLEOTIDE SEQUENCE [LARGE SCALE GENOMIC DNA]</scope>
    <source>
        <strain evidence="2 3">TWF696</strain>
    </source>
</reference>
<dbReference type="Proteomes" id="UP001375240">
    <property type="component" value="Unassembled WGS sequence"/>
</dbReference>
<accession>A0AAV9UHR7</accession>
<gene>
    <name evidence="2" type="ORF">TWF696_009112</name>
</gene>
<evidence type="ECO:0000313" key="2">
    <source>
        <dbReference type="EMBL" id="KAK6340792.1"/>
    </source>
</evidence>
<dbReference type="AlphaFoldDB" id="A0AAV9UHR7"/>